<name>Q1Q380_KUEST</name>
<reference evidence="1" key="2">
    <citation type="submission" date="2006-01" db="EMBL/GenBank/DDBJ databases">
        <authorList>
            <person name="Genoscope"/>
        </authorList>
    </citation>
    <scope>NUCLEOTIDE SEQUENCE</scope>
</reference>
<protein>
    <submittedName>
        <fullName evidence="1">Uncharacterized protein</fullName>
    </submittedName>
</protein>
<proteinExistence type="predicted"/>
<evidence type="ECO:0000313" key="1">
    <source>
        <dbReference type="EMBL" id="CAJ74467.1"/>
    </source>
</evidence>
<dbReference type="EMBL" id="CT573071">
    <property type="protein sequence ID" value="CAJ74467.1"/>
    <property type="molecule type" value="Genomic_DNA"/>
</dbReference>
<gene>
    <name evidence="1" type="ORF">kuste3704</name>
</gene>
<organism evidence="1">
    <name type="scientific">Kuenenia stuttgartiensis</name>
    <dbReference type="NCBI Taxonomy" id="174633"/>
    <lineage>
        <taxon>Bacteria</taxon>
        <taxon>Pseudomonadati</taxon>
        <taxon>Planctomycetota</taxon>
        <taxon>Candidatus Brocadiia</taxon>
        <taxon>Candidatus Brocadiales</taxon>
        <taxon>Candidatus Brocadiaceae</taxon>
        <taxon>Candidatus Kuenenia</taxon>
    </lineage>
</organism>
<sequence>MCQQKLNLVLEIPICELIKYSITLEYYVMSYQTRFLKNEFEERMPMLITTISHLSEYPLIMKDKAAIEKRAEGRECKQVSHPLNPHFSAVIFVR</sequence>
<accession>Q1Q380</accession>
<dbReference type="AlphaFoldDB" id="Q1Q380"/>
<reference evidence="1" key="1">
    <citation type="journal article" date="2006" name="Nature">
        <title>Deciphering the evolution and metabolism of an anammox bacterium from a community genome.</title>
        <authorList>
            <person name="Strous M."/>
            <person name="Pelletier E."/>
            <person name="Mangenot S."/>
            <person name="Rattei T."/>
            <person name="Lehner A."/>
            <person name="Taylor M.W."/>
            <person name="Horn M."/>
            <person name="Daims H."/>
            <person name="Bartol-Mavel D."/>
            <person name="Wincker P."/>
            <person name="Barbe V."/>
            <person name="Fonknechten N."/>
            <person name="Vallenet D."/>
            <person name="Segurens B."/>
            <person name="Schenowitz-Truong C."/>
            <person name="Medigue C."/>
            <person name="Collingro A."/>
            <person name="Snel B."/>
            <person name="Dutilh B.E."/>
            <person name="OpDenCamp H.J.M."/>
            <person name="vanDerDrift C."/>
            <person name="Cirpus I."/>
            <person name="vanDePas-Schoonen K.T."/>
            <person name="Harhangi H.R."/>
            <person name="vanNiftrik L."/>
            <person name="Schmid M."/>
            <person name="Keltjens J."/>
            <person name="vanDeVossenberg J."/>
            <person name="Kartal B."/>
            <person name="Meier H."/>
            <person name="Frishman D."/>
            <person name="Huynen M.A."/>
            <person name="Mewes H."/>
            <person name="Weissenbach J."/>
            <person name="Jetten M.S.M."/>
            <person name="Wagner M."/>
            <person name="LePaslier D."/>
        </authorList>
    </citation>
    <scope>NUCLEOTIDE SEQUENCE</scope>
</reference>